<gene>
    <name evidence="3" type="ORF">D0Y65_017256</name>
</gene>
<dbReference type="Pfam" id="PF01048">
    <property type="entry name" value="PNP_UDP_1"/>
    <property type="match status" value="1"/>
</dbReference>
<organism evidence="3 4">
    <name type="scientific">Glycine soja</name>
    <name type="common">Wild soybean</name>
    <dbReference type="NCBI Taxonomy" id="3848"/>
    <lineage>
        <taxon>Eukaryota</taxon>
        <taxon>Viridiplantae</taxon>
        <taxon>Streptophyta</taxon>
        <taxon>Embryophyta</taxon>
        <taxon>Tracheophyta</taxon>
        <taxon>Spermatophyta</taxon>
        <taxon>Magnoliopsida</taxon>
        <taxon>eudicotyledons</taxon>
        <taxon>Gunneridae</taxon>
        <taxon>Pentapetalae</taxon>
        <taxon>rosids</taxon>
        <taxon>fabids</taxon>
        <taxon>Fabales</taxon>
        <taxon>Fabaceae</taxon>
        <taxon>Papilionoideae</taxon>
        <taxon>50 kb inversion clade</taxon>
        <taxon>NPAAA clade</taxon>
        <taxon>indigoferoid/millettioid clade</taxon>
        <taxon>Phaseoleae</taxon>
        <taxon>Glycine</taxon>
        <taxon>Glycine subgen. Soja</taxon>
    </lineage>
</organism>
<sequence>MKMKLLGLLVLVLGSTISANGAVSEVSWREISKINREGPYVGIVVPNAFELNPLLRSPSFVPHNKFPYFDFAGKHFRIGVLEKKRVIVVMTGLSMLNAGISTQLLLTLLDIEGVVHYGIAGNANPKLQIGDVTIPQYWAHTGLWNWQRFGDGPKDALALEASGDYSRRFGYLKFADYNNNTKHSKSATNLLNNVWFQAEEIFPVNGTAEVRQHAFWVSVDKTYFEIARELKNVKLSNCVNTTCLPRRPIVVRVEKGVSANVFVDNKAYREFLHSKFDVTAIDMESAAVALICLQQKKPFIAIRSLSDLAGDSSTLSNEVDVFASLASQNALDVVVRFISLLNQ</sequence>
<accession>A0A445JU43</accession>
<reference evidence="3 4" key="1">
    <citation type="submission" date="2018-09" db="EMBL/GenBank/DDBJ databases">
        <title>A high-quality reference genome of wild soybean provides a powerful tool to mine soybean genomes.</title>
        <authorList>
            <person name="Xie M."/>
            <person name="Chung C.Y.L."/>
            <person name="Li M.-W."/>
            <person name="Wong F.-L."/>
            <person name="Chan T.-F."/>
            <person name="Lam H.-M."/>
        </authorList>
    </citation>
    <scope>NUCLEOTIDE SEQUENCE [LARGE SCALE GENOMIC DNA]</scope>
    <source>
        <strain evidence="4">cv. W05</strain>
        <tissue evidence="3">Hypocotyl of etiolated seedlings</tissue>
    </source>
</reference>
<dbReference type="PANTHER" id="PTHR21234">
    <property type="entry name" value="PURINE NUCLEOSIDE PHOSPHORYLASE"/>
    <property type="match status" value="1"/>
</dbReference>
<name>A0A445JU43_GLYSO</name>
<evidence type="ECO:0000313" key="4">
    <source>
        <dbReference type="Proteomes" id="UP000289340"/>
    </source>
</evidence>
<dbReference type="Gene3D" id="3.40.50.1580">
    <property type="entry name" value="Nucleoside phosphorylase domain"/>
    <property type="match status" value="1"/>
</dbReference>
<keyword evidence="1" id="KW-0732">Signal</keyword>
<protein>
    <submittedName>
        <fullName evidence="3">Bark storage protein A isoform A</fullName>
    </submittedName>
</protein>
<dbReference type="InterPro" id="IPR035994">
    <property type="entry name" value="Nucleoside_phosphorylase_sf"/>
</dbReference>
<evidence type="ECO:0000256" key="1">
    <source>
        <dbReference type="SAM" id="SignalP"/>
    </source>
</evidence>
<dbReference type="AlphaFoldDB" id="A0A445JU43"/>
<evidence type="ECO:0000313" key="3">
    <source>
        <dbReference type="EMBL" id="RZC02012.1"/>
    </source>
</evidence>
<dbReference type="EMBL" id="QZWG01000007">
    <property type="protein sequence ID" value="RZC02012.1"/>
    <property type="molecule type" value="Genomic_DNA"/>
</dbReference>
<comment type="caution">
    <text evidence="3">The sequence shown here is derived from an EMBL/GenBank/DDBJ whole genome shotgun (WGS) entry which is preliminary data.</text>
</comment>
<dbReference type="Gramene" id="XM_028383946.1">
    <property type="protein sequence ID" value="XP_028239747.1"/>
    <property type="gene ID" value="LOC114418536"/>
</dbReference>
<dbReference type="Proteomes" id="UP000289340">
    <property type="component" value="Chromosome 7"/>
</dbReference>
<feature type="domain" description="Nucleoside phosphorylase" evidence="2">
    <location>
        <begin position="41"/>
        <end position="338"/>
    </location>
</feature>
<dbReference type="GO" id="GO:0003824">
    <property type="term" value="F:catalytic activity"/>
    <property type="evidence" value="ECO:0007669"/>
    <property type="project" value="InterPro"/>
</dbReference>
<keyword evidence="4" id="KW-1185">Reference proteome</keyword>
<dbReference type="CDD" id="cd09008">
    <property type="entry name" value="MTAN"/>
    <property type="match status" value="1"/>
</dbReference>
<feature type="signal peptide" evidence="1">
    <location>
        <begin position="1"/>
        <end position="21"/>
    </location>
</feature>
<dbReference type="GO" id="GO:0009116">
    <property type="term" value="P:nucleoside metabolic process"/>
    <property type="evidence" value="ECO:0007669"/>
    <property type="project" value="InterPro"/>
</dbReference>
<dbReference type="InterPro" id="IPR000845">
    <property type="entry name" value="Nucleoside_phosphorylase_d"/>
</dbReference>
<dbReference type="PANTHER" id="PTHR21234:SF42">
    <property type="entry name" value="PHOSPHORYLASE SUPERFAMILY PROTEIN"/>
    <property type="match status" value="1"/>
</dbReference>
<feature type="chain" id="PRO_5019045511" evidence="1">
    <location>
        <begin position="22"/>
        <end position="343"/>
    </location>
</feature>
<proteinExistence type="predicted"/>
<evidence type="ECO:0000259" key="2">
    <source>
        <dbReference type="Pfam" id="PF01048"/>
    </source>
</evidence>
<dbReference type="SUPFAM" id="SSF53167">
    <property type="entry name" value="Purine and uridine phosphorylases"/>
    <property type="match status" value="1"/>
</dbReference>